<dbReference type="InterPro" id="IPR017441">
    <property type="entry name" value="Protein_kinase_ATP_BS"/>
</dbReference>
<dbReference type="FunFam" id="3.30.200.20:FF:000035">
    <property type="entry name" value="Serine/threonine protein kinase Stk1"/>
    <property type="match status" value="1"/>
</dbReference>
<evidence type="ECO:0000256" key="6">
    <source>
        <dbReference type="ARBA" id="ARBA00022840"/>
    </source>
</evidence>
<dbReference type="InterPro" id="IPR011009">
    <property type="entry name" value="Kinase-like_dom_sf"/>
</dbReference>
<protein>
    <submittedName>
        <fullName evidence="11">Unannotated protein</fullName>
    </submittedName>
</protein>
<evidence type="ECO:0000256" key="5">
    <source>
        <dbReference type="ARBA" id="ARBA00022777"/>
    </source>
</evidence>
<feature type="compositionally biased region" description="Basic and acidic residues" evidence="7">
    <location>
        <begin position="365"/>
        <end position="377"/>
    </location>
</feature>
<evidence type="ECO:0000256" key="8">
    <source>
        <dbReference type="SAM" id="Phobius"/>
    </source>
</evidence>
<keyword evidence="8" id="KW-0812">Transmembrane</keyword>
<keyword evidence="3" id="KW-0677">Repeat</keyword>
<dbReference type="SUPFAM" id="SSF56112">
    <property type="entry name" value="Protein kinase-like (PK-like)"/>
    <property type="match status" value="1"/>
</dbReference>
<evidence type="ECO:0000259" key="10">
    <source>
        <dbReference type="PROSITE" id="PS51178"/>
    </source>
</evidence>
<keyword evidence="5" id="KW-0418">Kinase</keyword>
<name>A0A6J7H029_9ZZZZ</name>
<feature type="region of interest" description="Disordered" evidence="7">
    <location>
        <begin position="591"/>
        <end position="626"/>
    </location>
</feature>
<keyword evidence="8" id="KW-0472">Membrane</keyword>
<gene>
    <name evidence="11" type="ORF">UFOPK3674_00122</name>
</gene>
<dbReference type="GO" id="GO:0004674">
    <property type="term" value="F:protein serine/threonine kinase activity"/>
    <property type="evidence" value="ECO:0007669"/>
    <property type="project" value="UniProtKB-KW"/>
</dbReference>
<accession>A0A6J7H029</accession>
<dbReference type="InterPro" id="IPR008271">
    <property type="entry name" value="Ser/Thr_kinase_AS"/>
</dbReference>
<organism evidence="11">
    <name type="scientific">freshwater metagenome</name>
    <dbReference type="NCBI Taxonomy" id="449393"/>
    <lineage>
        <taxon>unclassified sequences</taxon>
        <taxon>metagenomes</taxon>
        <taxon>ecological metagenomes</taxon>
    </lineage>
</organism>
<dbReference type="Gene3D" id="3.30.10.20">
    <property type="match status" value="4"/>
</dbReference>
<evidence type="ECO:0000313" key="11">
    <source>
        <dbReference type="EMBL" id="CAB4914201.1"/>
    </source>
</evidence>
<dbReference type="PANTHER" id="PTHR43289">
    <property type="entry name" value="MITOGEN-ACTIVATED PROTEIN KINASE KINASE KINASE 20-RELATED"/>
    <property type="match status" value="1"/>
</dbReference>
<evidence type="ECO:0000256" key="3">
    <source>
        <dbReference type="ARBA" id="ARBA00022737"/>
    </source>
</evidence>
<dbReference type="PROSITE" id="PS00108">
    <property type="entry name" value="PROTEIN_KINASE_ST"/>
    <property type="match status" value="1"/>
</dbReference>
<dbReference type="PROSITE" id="PS51178">
    <property type="entry name" value="PASTA"/>
    <property type="match status" value="4"/>
</dbReference>
<keyword evidence="6" id="KW-0067">ATP-binding</keyword>
<keyword evidence="1" id="KW-0723">Serine/threonine-protein kinase</keyword>
<feature type="region of interest" description="Disordered" evidence="7">
    <location>
        <begin position="365"/>
        <end position="399"/>
    </location>
</feature>
<reference evidence="11" key="1">
    <citation type="submission" date="2020-05" db="EMBL/GenBank/DDBJ databases">
        <authorList>
            <person name="Chiriac C."/>
            <person name="Salcher M."/>
            <person name="Ghai R."/>
            <person name="Kavagutti S V."/>
        </authorList>
    </citation>
    <scope>NUCLEOTIDE SEQUENCE</scope>
</reference>
<dbReference type="FunFam" id="1.10.510.10:FF:000021">
    <property type="entry name" value="Serine/threonine protein kinase"/>
    <property type="match status" value="1"/>
</dbReference>
<evidence type="ECO:0000256" key="2">
    <source>
        <dbReference type="ARBA" id="ARBA00022679"/>
    </source>
</evidence>
<dbReference type="InterPro" id="IPR000719">
    <property type="entry name" value="Prot_kinase_dom"/>
</dbReference>
<dbReference type="Pfam" id="PF00069">
    <property type="entry name" value="Pkinase"/>
    <property type="match status" value="1"/>
</dbReference>
<evidence type="ECO:0000259" key="9">
    <source>
        <dbReference type="PROSITE" id="PS50011"/>
    </source>
</evidence>
<dbReference type="CDD" id="cd06577">
    <property type="entry name" value="PASTA_pknB"/>
    <property type="match status" value="4"/>
</dbReference>
<dbReference type="CDD" id="cd14014">
    <property type="entry name" value="STKc_PknB_like"/>
    <property type="match status" value="1"/>
</dbReference>
<feature type="transmembrane region" description="Helical" evidence="8">
    <location>
        <begin position="323"/>
        <end position="343"/>
    </location>
</feature>
<dbReference type="PROSITE" id="PS00107">
    <property type="entry name" value="PROTEIN_KINASE_ATP"/>
    <property type="match status" value="1"/>
</dbReference>
<sequence length="626" mass="66359">MSDRLEPGTIVDGRYRIEHRLGSGGMADVYCATDLQLDRKMALKVLYGRFAQDPEFVERFRREASAAAGLQHQNIVAVYDRGEWEGTYYIAMEYLEGQSLKALIQQYAPFDPEIAIAYTTQILRAARFAHRRGVIHRDLKPHNVIVDDEGMATVTDFGIARAGASEMTQTGSIMGTAQYLSPEQAQGLPVSQESDLYSVGIVLYEMLTARVPFEGESAVAIALKQVSEAPTPPRALNPAVSPALDAVVLRALAKDPAARFPDADAFIDALEAARNGVAPSAAQTTVVGLAPATSAYPAQTAYAATPRTYAPVPPSDDARSNRWWIVAIIALLVAGAIVAALLLTRTTQVVVPSVVGSDSGTARSVLEREGFSTDEMPKTSSRPKGEVIGQNPAGGAKADKGSLVTITVSDGPGMSVIPDVTGLSAAQARRRLENAGLRVRVREKASEDVKKGEAIETIPAAGQELARGSTVTLVVSSGPEKLDVPSVVGQQQADAQTTLITAGFKVEFTEREDAKAEPGTVLAQSPAAGKQALKGSTVQLVIATRPAFVTVPDTVGDDEATALRRLEALGLIVVEQAIDVDSEDQDGIVVEQRPQSGKVEPGSTVTIGVGTFTPNPSGLRGRGRWR</sequence>
<keyword evidence="4" id="KW-0547">Nucleotide-binding</keyword>
<dbReference type="PROSITE" id="PS50011">
    <property type="entry name" value="PROTEIN_KINASE_DOM"/>
    <property type="match status" value="1"/>
</dbReference>
<dbReference type="NCBIfam" id="NF033483">
    <property type="entry name" value="PknB_PASTA_kin"/>
    <property type="match status" value="1"/>
</dbReference>
<dbReference type="GO" id="GO:0005524">
    <property type="term" value="F:ATP binding"/>
    <property type="evidence" value="ECO:0007669"/>
    <property type="project" value="UniProtKB-KW"/>
</dbReference>
<dbReference type="EMBL" id="CAFBMX010000001">
    <property type="protein sequence ID" value="CAB4914201.1"/>
    <property type="molecule type" value="Genomic_DNA"/>
</dbReference>
<feature type="domain" description="Protein kinase" evidence="9">
    <location>
        <begin position="15"/>
        <end position="271"/>
    </location>
</feature>
<dbReference type="Pfam" id="PF03793">
    <property type="entry name" value="PASTA"/>
    <property type="match status" value="4"/>
</dbReference>
<feature type="domain" description="PASTA" evidence="10">
    <location>
        <begin position="478"/>
        <end position="544"/>
    </location>
</feature>
<dbReference type="PANTHER" id="PTHR43289:SF6">
    <property type="entry name" value="SERINE_THREONINE-PROTEIN KINASE NEKL-3"/>
    <property type="match status" value="1"/>
</dbReference>
<evidence type="ECO:0000256" key="1">
    <source>
        <dbReference type="ARBA" id="ARBA00022527"/>
    </source>
</evidence>
<dbReference type="SMART" id="SM00740">
    <property type="entry name" value="PASTA"/>
    <property type="match status" value="4"/>
</dbReference>
<evidence type="ECO:0000256" key="4">
    <source>
        <dbReference type="ARBA" id="ARBA00022741"/>
    </source>
</evidence>
<dbReference type="Gene3D" id="3.30.200.20">
    <property type="entry name" value="Phosphorylase Kinase, domain 1"/>
    <property type="match status" value="1"/>
</dbReference>
<feature type="domain" description="PASTA" evidence="10">
    <location>
        <begin position="545"/>
        <end position="611"/>
    </location>
</feature>
<dbReference type="AlphaFoldDB" id="A0A6J7H029"/>
<keyword evidence="8" id="KW-1133">Transmembrane helix</keyword>
<proteinExistence type="predicted"/>
<dbReference type="InterPro" id="IPR005543">
    <property type="entry name" value="PASTA_dom"/>
</dbReference>
<keyword evidence="2" id="KW-0808">Transferase</keyword>
<feature type="domain" description="PASTA" evidence="10">
    <location>
        <begin position="411"/>
        <end position="477"/>
    </location>
</feature>
<feature type="domain" description="PASTA" evidence="10">
    <location>
        <begin position="345"/>
        <end position="410"/>
    </location>
</feature>
<evidence type="ECO:0000256" key="7">
    <source>
        <dbReference type="SAM" id="MobiDB-lite"/>
    </source>
</evidence>
<dbReference type="Gene3D" id="1.10.510.10">
    <property type="entry name" value="Transferase(Phosphotransferase) domain 1"/>
    <property type="match status" value="1"/>
</dbReference>
<dbReference type="SMART" id="SM00220">
    <property type="entry name" value="S_TKc"/>
    <property type="match status" value="1"/>
</dbReference>